<dbReference type="Proteomes" id="UP000292052">
    <property type="component" value="Unassembled WGS sequence"/>
</dbReference>
<organism evidence="2 3">
    <name type="scientific">Asbolus verrucosus</name>
    <name type="common">Desert ironclad beetle</name>
    <dbReference type="NCBI Taxonomy" id="1661398"/>
    <lineage>
        <taxon>Eukaryota</taxon>
        <taxon>Metazoa</taxon>
        <taxon>Ecdysozoa</taxon>
        <taxon>Arthropoda</taxon>
        <taxon>Hexapoda</taxon>
        <taxon>Insecta</taxon>
        <taxon>Pterygota</taxon>
        <taxon>Neoptera</taxon>
        <taxon>Endopterygota</taxon>
        <taxon>Coleoptera</taxon>
        <taxon>Polyphaga</taxon>
        <taxon>Cucujiformia</taxon>
        <taxon>Tenebrionidae</taxon>
        <taxon>Pimeliinae</taxon>
        <taxon>Asbolus</taxon>
    </lineage>
</organism>
<feature type="compositionally biased region" description="Polar residues" evidence="1">
    <location>
        <begin position="26"/>
        <end position="69"/>
    </location>
</feature>
<protein>
    <submittedName>
        <fullName evidence="2">Uncharacterized protein</fullName>
    </submittedName>
</protein>
<evidence type="ECO:0000313" key="3">
    <source>
        <dbReference type="Proteomes" id="UP000292052"/>
    </source>
</evidence>
<evidence type="ECO:0000256" key="1">
    <source>
        <dbReference type="SAM" id="MobiDB-lite"/>
    </source>
</evidence>
<sequence>MQLAAAINAQQQFRSSLPTQYMKGVSGQQIGDQTGRSQQLKSPGSQEVLSSVFNSGSQISSPKLRQNCKQPPPQPSPTAQHKYNLYQGVGNQQSGNMQRYPPPIQRPVNFQQNLGSVQQNSNAVNQKHRANNNANNKAPSRQYYQRTSSAPTVNTSSEIAKDAINIEESSALKD</sequence>
<keyword evidence="3" id="KW-1185">Reference proteome</keyword>
<dbReference type="OrthoDB" id="1939715at2759"/>
<gene>
    <name evidence="2" type="ORF">BDFB_009405</name>
</gene>
<dbReference type="EMBL" id="QDEB01103051">
    <property type="protein sequence ID" value="RZC27717.1"/>
    <property type="molecule type" value="Genomic_DNA"/>
</dbReference>
<accession>A0A482VGJ6</accession>
<comment type="caution">
    <text evidence="2">The sequence shown here is derived from an EMBL/GenBank/DDBJ whole genome shotgun (WGS) entry which is preliminary data.</text>
</comment>
<feature type="region of interest" description="Disordered" evidence="1">
    <location>
        <begin position="130"/>
        <end position="174"/>
    </location>
</feature>
<feature type="compositionally biased region" description="Polar residues" evidence="1">
    <location>
        <begin position="8"/>
        <end position="19"/>
    </location>
</feature>
<evidence type="ECO:0000313" key="2">
    <source>
        <dbReference type="EMBL" id="RZC27717.1"/>
    </source>
</evidence>
<reference evidence="2 3" key="1">
    <citation type="submission" date="2017-03" db="EMBL/GenBank/DDBJ databases">
        <title>Genome of the blue death feigning beetle - Asbolus verrucosus.</title>
        <authorList>
            <person name="Rider S.D."/>
        </authorList>
    </citation>
    <scope>NUCLEOTIDE SEQUENCE [LARGE SCALE GENOMIC DNA]</scope>
    <source>
        <strain evidence="2">Butters</strain>
        <tissue evidence="2">Head and leg muscle</tissue>
    </source>
</reference>
<proteinExistence type="predicted"/>
<name>A0A482VGJ6_ASBVE</name>
<feature type="compositionally biased region" description="Polar residues" evidence="1">
    <location>
        <begin position="137"/>
        <end position="158"/>
    </location>
</feature>
<feature type="region of interest" description="Disordered" evidence="1">
    <location>
        <begin position="1"/>
        <end position="81"/>
    </location>
</feature>
<dbReference type="AlphaFoldDB" id="A0A482VGJ6"/>